<accession>A0A090XC64</accession>
<feature type="non-terminal residue" evidence="2">
    <location>
        <position position="1"/>
    </location>
</feature>
<evidence type="ECO:0000256" key="1">
    <source>
        <dbReference type="SAM" id="MobiDB-lite"/>
    </source>
</evidence>
<sequence length="152" mass="16996">AKTVYEEGEEGQEVPLHHLPTLKDEKVSRTWSLRVPAMPPTASSSTELQKLLRTSAGTRVFDFPVPVRAEGASESGMSVDRLIPHDRGSVPETLPTIEDRKMLYSSSYDRPQEGPRSASTDTSRRVTLKRPARTTIDSCLQVRETSRYEHST</sequence>
<evidence type="ECO:0000313" key="2">
    <source>
        <dbReference type="EMBL" id="JAC94641.1"/>
    </source>
</evidence>
<proteinExistence type="evidence at transcript level"/>
<dbReference type="AlphaFoldDB" id="A0A090XC64"/>
<reference evidence="2" key="1">
    <citation type="journal article" date="2015" name="PLoS Negl. Trop. Dis.">
        <title>Deep Sequencing Analysis of the Ixodes ricinus Haemocytome.</title>
        <authorList>
            <person name="Kotsyfakis M."/>
            <person name="Kopacek P."/>
            <person name="Franta Z."/>
            <person name="Pedra J.H."/>
            <person name="Ribeiro J.M."/>
        </authorList>
    </citation>
    <scope>NUCLEOTIDE SEQUENCE</scope>
</reference>
<protein>
    <submittedName>
        <fullName evidence="2">Putative actin depolymerizing factor</fullName>
    </submittedName>
</protein>
<feature type="region of interest" description="Disordered" evidence="1">
    <location>
        <begin position="72"/>
        <end position="152"/>
    </location>
</feature>
<dbReference type="EMBL" id="GBIH01000069">
    <property type="protein sequence ID" value="JAC94641.1"/>
    <property type="molecule type" value="mRNA"/>
</dbReference>
<name>A0A090XC64_IXORI</name>
<organism evidence="2">
    <name type="scientific">Ixodes ricinus</name>
    <name type="common">Common tick</name>
    <name type="synonym">Acarus ricinus</name>
    <dbReference type="NCBI Taxonomy" id="34613"/>
    <lineage>
        <taxon>Eukaryota</taxon>
        <taxon>Metazoa</taxon>
        <taxon>Ecdysozoa</taxon>
        <taxon>Arthropoda</taxon>
        <taxon>Chelicerata</taxon>
        <taxon>Arachnida</taxon>
        <taxon>Acari</taxon>
        <taxon>Parasitiformes</taxon>
        <taxon>Ixodida</taxon>
        <taxon>Ixodoidea</taxon>
        <taxon>Ixodidae</taxon>
        <taxon>Ixodinae</taxon>
        <taxon>Ixodes</taxon>
    </lineage>
</organism>